<reference evidence="2 3" key="1">
    <citation type="journal article" date="2014" name="Int. J. Syst. Evol. Microbiol.">
        <title>Complete genome sequence of Corynebacterium casei LMG S-19264T (=DSM 44701T), isolated from a smear-ripened cheese.</title>
        <authorList>
            <consortium name="US DOE Joint Genome Institute (JGI-PGF)"/>
            <person name="Walter F."/>
            <person name="Albersmeier A."/>
            <person name="Kalinowski J."/>
            <person name="Ruckert C."/>
        </authorList>
    </citation>
    <scope>NUCLEOTIDE SEQUENCE [LARGE SCALE GENOMIC DNA]</scope>
    <source>
        <strain evidence="2 3">CGMCC 4.7215</strain>
    </source>
</reference>
<feature type="compositionally biased region" description="Polar residues" evidence="1">
    <location>
        <begin position="68"/>
        <end position="77"/>
    </location>
</feature>
<proteinExistence type="predicted"/>
<evidence type="ECO:0008006" key="4">
    <source>
        <dbReference type="Google" id="ProtNLM"/>
    </source>
</evidence>
<feature type="region of interest" description="Disordered" evidence="1">
    <location>
        <begin position="1"/>
        <end position="77"/>
    </location>
</feature>
<evidence type="ECO:0000313" key="2">
    <source>
        <dbReference type="EMBL" id="MFC7125510.1"/>
    </source>
</evidence>
<dbReference type="RefSeq" id="WP_267636508.1">
    <property type="nucleotide sequence ID" value="NZ_JAODIY010000004.1"/>
</dbReference>
<organism evidence="2 3">
    <name type="scientific">Halovenus rubra</name>
    <dbReference type="NCBI Taxonomy" id="869890"/>
    <lineage>
        <taxon>Archaea</taxon>
        <taxon>Methanobacteriati</taxon>
        <taxon>Methanobacteriota</taxon>
        <taxon>Stenosarchaea group</taxon>
        <taxon>Halobacteria</taxon>
        <taxon>Halobacteriales</taxon>
        <taxon>Haloarculaceae</taxon>
        <taxon>Halovenus</taxon>
    </lineage>
</organism>
<dbReference type="Proteomes" id="UP001596414">
    <property type="component" value="Unassembled WGS sequence"/>
</dbReference>
<feature type="compositionally biased region" description="Acidic residues" evidence="1">
    <location>
        <begin position="47"/>
        <end position="67"/>
    </location>
</feature>
<evidence type="ECO:0000256" key="1">
    <source>
        <dbReference type="SAM" id="MobiDB-lite"/>
    </source>
</evidence>
<dbReference type="AlphaFoldDB" id="A0ABD5X344"/>
<comment type="caution">
    <text evidence="2">The sequence shown here is derived from an EMBL/GenBank/DDBJ whole genome shotgun (WGS) entry which is preliminary data.</text>
</comment>
<feature type="compositionally biased region" description="Basic and acidic residues" evidence="1">
    <location>
        <begin position="1"/>
        <end position="13"/>
    </location>
</feature>
<feature type="compositionally biased region" description="Basic residues" evidence="1">
    <location>
        <begin position="16"/>
        <end position="26"/>
    </location>
</feature>
<name>A0ABD5X344_9EURY</name>
<dbReference type="EMBL" id="JBHSZQ010000004">
    <property type="protein sequence ID" value="MFC7125510.1"/>
    <property type="molecule type" value="Genomic_DNA"/>
</dbReference>
<gene>
    <name evidence="2" type="ORF">ACFQJ7_05575</name>
</gene>
<protein>
    <recommendedName>
        <fullName evidence="4">Tat (Twin-arginine translocation) pathway signal sequence</fullName>
    </recommendedName>
</protein>
<accession>A0ABD5X344</accession>
<evidence type="ECO:0000313" key="3">
    <source>
        <dbReference type="Proteomes" id="UP001596414"/>
    </source>
</evidence>
<sequence length="202" mass="21798">MSGKDRTESEHASGKTTRRVNRRRVMKAVGASVVMTGVAGCSSNDSDSNEDNADDTDGNSEGNDESTESTQGGAQQSSSIAVVEAYYTANSAEAASELVHPASDLEPNPAEYVDDFEVEFLEGEIIAEDIDIQTLEDEELTVFSISEAVLEEVNSDERTHLVEGTFEYQADDGSEDVPQILLPATNDGDWYVLDKPAQTTSF</sequence>